<dbReference type="Gene3D" id="3.30.420.150">
    <property type="entry name" value="Exopolyphosphatase. Domain 2"/>
    <property type="match status" value="1"/>
</dbReference>
<comment type="caution">
    <text evidence="5">The sequence shown here is derived from an EMBL/GenBank/DDBJ whole genome shotgun (WGS) entry which is preliminary data.</text>
</comment>
<dbReference type="Gene3D" id="3.30.420.40">
    <property type="match status" value="1"/>
</dbReference>
<dbReference type="CDD" id="cd24052">
    <property type="entry name" value="ASKHA_NBD_HpPPX-GppA-like"/>
    <property type="match status" value="1"/>
</dbReference>
<feature type="domain" description="Ppx/GppA phosphatase C-terminal" evidence="4">
    <location>
        <begin position="318"/>
        <end position="479"/>
    </location>
</feature>
<dbReference type="EMBL" id="VCIW01000011">
    <property type="protein sequence ID" value="TLS51035.1"/>
    <property type="molecule type" value="Genomic_DNA"/>
</dbReference>
<dbReference type="Pfam" id="PF02541">
    <property type="entry name" value="Ppx-GppA"/>
    <property type="match status" value="1"/>
</dbReference>
<dbReference type="GO" id="GO:0016787">
    <property type="term" value="F:hydrolase activity"/>
    <property type="evidence" value="ECO:0007669"/>
    <property type="project" value="UniProtKB-KW"/>
</dbReference>
<evidence type="ECO:0000313" key="6">
    <source>
        <dbReference type="Proteomes" id="UP000309676"/>
    </source>
</evidence>
<name>A0A5R9GHS1_9BACL</name>
<evidence type="ECO:0000256" key="2">
    <source>
        <dbReference type="ARBA" id="ARBA00022801"/>
    </source>
</evidence>
<evidence type="ECO:0000259" key="3">
    <source>
        <dbReference type="Pfam" id="PF02541"/>
    </source>
</evidence>
<comment type="similarity">
    <text evidence="1">Belongs to the GppA/Ppx family.</text>
</comment>
<evidence type="ECO:0000313" key="5">
    <source>
        <dbReference type="EMBL" id="TLS51035.1"/>
    </source>
</evidence>
<keyword evidence="2" id="KW-0378">Hydrolase</keyword>
<protein>
    <submittedName>
        <fullName evidence="5">Ppx/GppA family phosphatase</fullName>
    </submittedName>
</protein>
<gene>
    <name evidence="5" type="ORF">FE782_16730</name>
</gene>
<evidence type="ECO:0000259" key="4">
    <source>
        <dbReference type="Pfam" id="PF21447"/>
    </source>
</evidence>
<dbReference type="OrthoDB" id="9807195at2"/>
<dbReference type="InterPro" id="IPR050273">
    <property type="entry name" value="GppA/Ppx_hydrolase"/>
</dbReference>
<dbReference type="SUPFAM" id="SSF53067">
    <property type="entry name" value="Actin-like ATPase domain"/>
    <property type="match status" value="2"/>
</dbReference>
<dbReference type="InterPro" id="IPR043129">
    <property type="entry name" value="ATPase_NBD"/>
</dbReference>
<dbReference type="PANTHER" id="PTHR30005">
    <property type="entry name" value="EXOPOLYPHOSPHATASE"/>
    <property type="match status" value="1"/>
</dbReference>
<dbReference type="PANTHER" id="PTHR30005:SF0">
    <property type="entry name" value="RETROGRADE REGULATION PROTEIN 2"/>
    <property type="match status" value="1"/>
</dbReference>
<dbReference type="InterPro" id="IPR048950">
    <property type="entry name" value="Ppx_GppA_C"/>
</dbReference>
<dbReference type="Proteomes" id="UP000309676">
    <property type="component" value="Unassembled WGS sequence"/>
</dbReference>
<dbReference type="AlphaFoldDB" id="A0A5R9GHS1"/>
<evidence type="ECO:0000256" key="1">
    <source>
        <dbReference type="ARBA" id="ARBA00007125"/>
    </source>
</evidence>
<accession>A0A5R9GHS1</accession>
<dbReference type="Gene3D" id="1.10.3210.10">
    <property type="entry name" value="Hypothetical protein af1432"/>
    <property type="match status" value="1"/>
</dbReference>
<dbReference type="InterPro" id="IPR030673">
    <property type="entry name" value="PyroPPase_GppA_Ppx"/>
</dbReference>
<dbReference type="SUPFAM" id="SSF109604">
    <property type="entry name" value="HD-domain/PDEase-like"/>
    <property type="match status" value="1"/>
</dbReference>
<dbReference type="Pfam" id="PF21447">
    <property type="entry name" value="Ppx-GppA_III"/>
    <property type="match status" value="1"/>
</dbReference>
<proteinExistence type="inferred from homology"/>
<keyword evidence="6" id="KW-1185">Reference proteome</keyword>
<dbReference type="GO" id="GO:0006357">
    <property type="term" value="P:regulation of transcription by RNA polymerase II"/>
    <property type="evidence" value="ECO:0007669"/>
    <property type="project" value="TreeGrafter"/>
</dbReference>
<feature type="domain" description="Ppx/GppA phosphatase N-terminal" evidence="3">
    <location>
        <begin position="25"/>
        <end position="303"/>
    </location>
</feature>
<organism evidence="5 6">
    <name type="scientific">Paenibacillus antri</name>
    <dbReference type="NCBI Taxonomy" id="2582848"/>
    <lineage>
        <taxon>Bacteria</taxon>
        <taxon>Bacillati</taxon>
        <taxon>Bacillota</taxon>
        <taxon>Bacilli</taxon>
        <taxon>Bacillales</taxon>
        <taxon>Paenibacillaceae</taxon>
        <taxon>Paenibacillus</taxon>
    </lineage>
</organism>
<reference evidence="5 6" key="1">
    <citation type="submission" date="2019-05" db="EMBL/GenBank/DDBJ databases">
        <authorList>
            <person name="Narsing Rao M.P."/>
            <person name="Li W.J."/>
        </authorList>
    </citation>
    <scope>NUCLEOTIDE SEQUENCE [LARGE SCALE GENOMIC DNA]</scope>
    <source>
        <strain evidence="5 6">SYSU_K30003</strain>
    </source>
</reference>
<dbReference type="InterPro" id="IPR003695">
    <property type="entry name" value="Ppx_GppA_N"/>
</dbReference>
<dbReference type="PIRSF" id="PIRSF001267">
    <property type="entry name" value="Pyrophosphatase_GppA_Ppx"/>
    <property type="match status" value="1"/>
</dbReference>
<sequence length="509" mass="56434">MALMERIGIIDIGSNSIRLVVYECTASGAYRVIDETKESARLSERLDKDGRIAESDMQYITDTLRRFQLLCEHHGASRIRAVATAAVRNSPDSAGIARELTERTGLAVEVLSGAEEARLGFLGMINAIDIKDGFVIDIGGGSTEVLLFRDRAVLKSVSFPFGAVNTMKRFGKNGDIDEAGAQAIVRMVEDAARDEPWIASAPGLPLVGLGGTIRTLCKVDQRDRKYSLPITHHYQMTEQSVDDWLARLAGAKLEQRKRIEGLSKDRADIIVPGLLILHTLFRVSGASHYVISGSGLRDGVFFETFRPDAPQFTDVLEHSVHNLLALHPSVSLKHVLHVERLAMKLFADLTEEHGYGGRVGTYLHVAALLYRIGISINYYNYYKHTYYLMAHSRVNGLTHREILLCALIASFKSEKRLKPLFAAHRDLLAETDFGLIVRLGALLQVAVALDRSGTQPIATLSARAIGRELRLAVKPRRAWDIERRELQSLTKDFGKSWGLTLQIVESPSP</sequence>